<gene>
    <name evidence="2" type="ORF">SA3R_15065</name>
</gene>
<evidence type="ECO:0000313" key="3">
    <source>
        <dbReference type="Proteomes" id="UP000071979"/>
    </source>
</evidence>
<name>A0A8E1RX34_9GAMM</name>
<keyword evidence="1" id="KW-0732">Signal</keyword>
<sequence length="148" mass="15854">MRIISLAAALLMPLSVAVSAAPVTWSTVTGEWQVVAVTPKKENGQIYIKNDPQFMGARVAFKPNAISWTRGTAERGINPATDNCQGKPRLSAASGAGQDRDFSFRYGFNVHCGNQAWGPAPGAVLSVLADGNARLFWDGAELTLHRVK</sequence>
<feature type="signal peptide" evidence="1">
    <location>
        <begin position="1"/>
        <end position="20"/>
    </location>
</feature>
<reference evidence="2 3" key="1">
    <citation type="journal article" date="2016" name="Front. Microbiol.">
        <title>Genomic Resource of Rice Seed Associated Bacteria.</title>
        <authorList>
            <person name="Midha S."/>
            <person name="Bansal K."/>
            <person name="Sharma S."/>
            <person name="Kumar N."/>
            <person name="Patil P.P."/>
            <person name="Chaudhry V."/>
            <person name="Patil P.B."/>
        </authorList>
    </citation>
    <scope>NUCLEOTIDE SEQUENCE [LARGE SCALE GENOMIC DNA]</scope>
    <source>
        <strain evidence="2 3">SA3</strain>
    </source>
</reference>
<organism evidence="2 3">
    <name type="scientific">Pantoea dispersa</name>
    <dbReference type="NCBI Taxonomy" id="59814"/>
    <lineage>
        <taxon>Bacteria</taxon>
        <taxon>Pseudomonadati</taxon>
        <taxon>Pseudomonadota</taxon>
        <taxon>Gammaproteobacteria</taxon>
        <taxon>Enterobacterales</taxon>
        <taxon>Erwiniaceae</taxon>
        <taxon>Pantoea</taxon>
    </lineage>
</organism>
<dbReference type="RefSeq" id="WP_058759299.1">
    <property type="nucleotide sequence ID" value="NZ_CP045216.1"/>
</dbReference>
<dbReference type="GeneID" id="67450205"/>
<dbReference type="Proteomes" id="UP000071979">
    <property type="component" value="Unassembled WGS sequence"/>
</dbReference>
<evidence type="ECO:0008006" key="4">
    <source>
        <dbReference type="Google" id="ProtNLM"/>
    </source>
</evidence>
<dbReference type="AlphaFoldDB" id="A0A8E1RX34"/>
<comment type="caution">
    <text evidence="2">The sequence shown here is derived from an EMBL/GenBank/DDBJ whole genome shotgun (WGS) entry which is preliminary data.</text>
</comment>
<evidence type="ECO:0000313" key="2">
    <source>
        <dbReference type="EMBL" id="KTS66983.1"/>
    </source>
</evidence>
<feature type="chain" id="PRO_5034540153" description="DUF2147 domain-containing protein" evidence="1">
    <location>
        <begin position="21"/>
        <end position="148"/>
    </location>
</feature>
<protein>
    <recommendedName>
        <fullName evidence="4">DUF2147 domain-containing protein</fullName>
    </recommendedName>
</protein>
<dbReference type="EMBL" id="LDSE01000027">
    <property type="protein sequence ID" value="KTS66983.1"/>
    <property type="molecule type" value="Genomic_DNA"/>
</dbReference>
<accession>A0A8E1RX34</accession>
<proteinExistence type="predicted"/>
<evidence type="ECO:0000256" key="1">
    <source>
        <dbReference type="SAM" id="SignalP"/>
    </source>
</evidence>